<dbReference type="EMBL" id="JAERWK010000020">
    <property type="protein sequence ID" value="MBM9468741.1"/>
    <property type="molecule type" value="Genomic_DNA"/>
</dbReference>
<organism evidence="3 4">
    <name type="scientific">Nakamurella leprariae</name>
    <dbReference type="NCBI Taxonomy" id="2803911"/>
    <lineage>
        <taxon>Bacteria</taxon>
        <taxon>Bacillati</taxon>
        <taxon>Actinomycetota</taxon>
        <taxon>Actinomycetes</taxon>
        <taxon>Nakamurellales</taxon>
        <taxon>Nakamurellaceae</taxon>
        <taxon>Nakamurella</taxon>
    </lineage>
</organism>
<keyword evidence="4" id="KW-1185">Reference proteome</keyword>
<accession>A0A938YFT3</accession>
<feature type="domain" description="SnoaL-like" evidence="2">
    <location>
        <begin position="12"/>
        <end position="137"/>
    </location>
</feature>
<proteinExistence type="predicted"/>
<protein>
    <submittedName>
        <fullName evidence="3">Nuclear transport factor 2 family protein</fullName>
    </submittedName>
</protein>
<feature type="region of interest" description="Disordered" evidence="1">
    <location>
        <begin position="150"/>
        <end position="172"/>
    </location>
</feature>
<evidence type="ECO:0000313" key="3">
    <source>
        <dbReference type="EMBL" id="MBM9468741.1"/>
    </source>
</evidence>
<dbReference type="InterPro" id="IPR032710">
    <property type="entry name" value="NTF2-like_dom_sf"/>
</dbReference>
<dbReference type="CDD" id="cd00531">
    <property type="entry name" value="NTF2_like"/>
    <property type="match status" value="1"/>
</dbReference>
<dbReference type="SUPFAM" id="SSF54427">
    <property type="entry name" value="NTF2-like"/>
    <property type="match status" value="1"/>
</dbReference>
<evidence type="ECO:0000256" key="1">
    <source>
        <dbReference type="SAM" id="MobiDB-lite"/>
    </source>
</evidence>
<dbReference type="RefSeq" id="WP_205261683.1">
    <property type="nucleotide sequence ID" value="NZ_JAERWK010000020.1"/>
</dbReference>
<dbReference type="Gene3D" id="3.10.450.50">
    <property type="match status" value="1"/>
</dbReference>
<comment type="caution">
    <text evidence="3">The sequence shown here is derived from an EMBL/GenBank/DDBJ whole genome shotgun (WGS) entry which is preliminary data.</text>
</comment>
<dbReference type="InterPro" id="IPR037401">
    <property type="entry name" value="SnoaL-like"/>
</dbReference>
<gene>
    <name evidence="3" type="ORF">JL106_15770</name>
</gene>
<evidence type="ECO:0000259" key="2">
    <source>
        <dbReference type="Pfam" id="PF13577"/>
    </source>
</evidence>
<name>A0A938YFT3_9ACTN</name>
<dbReference type="Pfam" id="PF13577">
    <property type="entry name" value="SnoaL_4"/>
    <property type="match status" value="1"/>
</dbReference>
<sequence length="185" mass="21615">MSDVEHYPNTVQDLLDREAIRDCLYRYCHGIDRRDQETLRGCYWPDGTDDHVSFSGNAHEFIDVIWPFLESLRSSTHFLGNILLRVHGDRAHGETYWQVFHREPGQDGRPDYDYLAGGRYLDVFEKRDGEWRILTRRLIRDHYQVIEGTGDWEQYPRPPAGEHGSQKETDPVRKLFGVLGGALPQ</sequence>
<dbReference type="AlphaFoldDB" id="A0A938YFT3"/>
<reference evidence="3" key="1">
    <citation type="submission" date="2021-01" db="EMBL/GenBank/DDBJ databases">
        <title>YIM 132084 draft genome.</title>
        <authorList>
            <person name="An D."/>
        </authorList>
    </citation>
    <scope>NUCLEOTIDE SEQUENCE</scope>
    <source>
        <strain evidence="3">YIM 132084</strain>
    </source>
</reference>
<dbReference type="Proteomes" id="UP000663792">
    <property type="component" value="Unassembled WGS sequence"/>
</dbReference>
<evidence type="ECO:0000313" key="4">
    <source>
        <dbReference type="Proteomes" id="UP000663792"/>
    </source>
</evidence>